<dbReference type="EMBL" id="JAWDJX010000017">
    <property type="protein sequence ID" value="KAK3053253.1"/>
    <property type="molecule type" value="Genomic_DNA"/>
</dbReference>
<gene>
    <name evidence="1" type="ORF">LTR09_005879</name>
</gene>
<dbReference type="AlphaFoldDB" id="A0AAJ0G9D4"/>
<dbReference type="Proteomes" id="UP001271007">
    <property type="component" value="Unassembled WGS sequence"/>
</dbReference>
<evidence type="ECO:0000313" key="1">
    <source>
        <dbReference type="EMBL" id="KAK3053253.1"/>
    </source>
</evidence>
<name>A0AAJ0G9D4_9PEZI</name>
<accession>A0AAJ0G9D4</accession>
<protein>
    <submittedName>
        <fullName evidence="1">Uncharacterized protein</fullName>
    </submittedName>
</protein>
<reference evidence="1" key="1">
    <citation type="submission" date="2023-04" db="EMBL/GenBank/DDBJ databases">
        <title>Black Yeasts Isolated from many extreme environments.</title>
        <authorList>
            <person name="Coleine C."/>
            <person name="Stajich J.E."/>
            <person name="Selbmann L."/>
        </authorList>
    </citation>
    <scope>NUCLEOTIDE SEQUENCE</scope>
    <source>
        <strain evidence="1">CCFEE 5312</strain>
    </source>
</reference>
<evidence type="ECO:0000313" key="2">
    <source>
        <dbReference type="Proteomes" id="UP001271007"/>
    </source>
</evidence>
<organism evidence="1 2">
    <name type="scientific">Extremus antarcticus</name>
    <dbReference type="NCBI Taxonomy" id="702011"/>
    <lineage>
        <taxon>Eukaryota</taxon>
        <taxon>Fungi</taxon>
        <taxon>Dikarya</taxon>
        <taxon>Ascomycota</taxon>
        <taxon>Pezizomycotina</taxon>
        <taxon>Dothideomycetes</taxon>
        <taxon>Dothideomycetidae</taxon>
        <taxon>Mycosphaerellales</taxon>
        <taxon>Extremaceae</taxon>
        <taxon>Extremus</taxon>
    </lineage>
</organism>
<comment type="caution">
    <text evidence="1">The sequence shown here is derived from an EMBL/GenBank/DDBJ whole genome shotgun (WGS) entry which is preliminary data.</text>
</comment>
<keyword evidence="2" id="KW-1185">Reference proteome</keyword>
<sequence length="388" mass="44504">MAMIRHASHYIRISTICGQANGPVSHPVYAFARTPTVASSRRSRNPQSLLSLPRWFSCANKAAQKSRASASPRVRRPLTWEEIAIREQVARVEQQEDDIARKNTKLSILYADLEVAEQLPRLGAAAREGKRSGVANIFDVKQMEAATRSAEEFGDALRDWHTARSRGARLVITAPLTHVGIKPRLMRIVSAILGSPVYLFLPFFGPFVRRHLREHIDMLKEDEKRKGARQGVDAQLGREEIRIRDQIARIEHSKDDSARQWTQLSILQAELEMVGWEARHREYGRALLRQGWSYFTAPTTLKEVEKDLQFEEKGEEILHNLQASRLRRAMLTIFAPITHVGVTKRLGQVLSMILVYPCWSVGLLNDRMILWTLKRHRRRLREDSNTRS</sequence>
<proteinExistence type="predicted"/>